<dbReference type="RefSeq" id="WP_219802223.1">
    <property type="nucleotide sequence ID" value="NZ_CP080096.1"/>
</dbReference>
<evidence type="ECO:0000256" key="1">
    <source>
        <dbReference type="ARBA" id="ARBA00022475"/>
    </source>
</evidence>
<dbReference type="EMBL" id="CP080096">
    <property type="protein sequence ID" value="QYD72801.1"/>
    <property type="molecule type" value="Genomic_DNA"/>
</dbReference>
<dbReference type="Pfam" id="PF07869">
    <property type="entry name" value="DUF1656"/>
    <property type="match status" value="1"/>
</dbReference>
<keyword evidence="7" id="KW-1185">Reference proteome</keyword>
<evidence type="ECO:0000313" key="7">
    <source>
        <dbReference type="Proteomes" id="UP000826462"/>
    </source>
</evidence>
<accession>A0ABX8UUX3</accession>
<reference evidence="6 7" key="1">
    <citation type="submission" date="2021-07" db="EMBL/GenBank/DDBJ databases">
        <title>Paraburkholderia edwinii protects Aspergillus sp. from phenazines by acting as a toxin sponge.</title>
        <authorList>
            <person name="Dahlstrom K.M."/>
            <person name="Newman D.K."/>
        </authorList>
    </citation>
    <scope>NUCLEOTIDE SEQUENCE [LARGE SCALE GENOMIC DNA]</scope>
    <source>
        <strain evidence="6 7">Pe01</strain>
    </source>
</reference>
<keyword evidence="2 5" id="KW-0812">Transmembrane</keyword>
<keyword evidence="4 5" id="KW-0472">Membrane</keyword>
<feature type="transmembrane region" description="Helical" evidence="5">
    <location>
        <begin position="46"/>
        <end position="64"/>
    </location>
</feature>
<evidence type="ECO:0000256" key="3">
    <source>
        <dbReference type="ARBA" id="ARBA00022989"/>
    </source>
</evidence>
<organism evidence="6 7">
    <name type="scientific">Paraburkholderia edwinii</name>
    <dbReference type="NCBI Taxonomy" id="2861782"/>
    <lineage>
        <taxon>Bacteria</taxon>
        <taxon>Pseudomonadati</taxon>
        <taxon>Pseudomonadota</taxon>
        <taxon>Betaproteobacteria</taxon>
        <taxon>Burkholderiales</taxon>
        <taxon>Burkholderiaceae</taxon>
        <taxon>Paraburkholderia</taxon>
    </lineage>
</organism>
<feature type="transmembrane region" description="Helical" evidence="5">
    <location>
        <begin position="6"/>
        <end position="34"/>
    </location>
</feature>
<gene>
    <name evidence="6" type="ORF">KZJ38_24230</name>
</gene>
<evidence type="ECO:0000256" key="2">
    <source>
        <dbReference type="ARBA" id="ARBA00022692"/>
    </source>
</evidence>
<dbReference type="InterPro" id="IPR012451">
    <property type="entry name" value="DUF1656"/>
</dbReference>
<keyword evidence="1" id="KW-1003">Cell membrane</keyword>
<evidence type="ECO:0000256" key="4">
    <source>
        <dbReference type="ARBA" id="ARBA00023136"/>
    </source>
</evidence>
<protein>
    <submittedName>
        <fullName evidence="6">DUF1656 domain-containing protein</fullName>
    </submittedName>
</protein>
<name>A0ABX8UUX3_9BURK</name>
<evidence type="ECO:0000313" key="6">
    <source>
        <dbReference type="EMBL" id="QYD72801.1"/>
    </source>
</evidence>
<dbReference type="Proteomes" id="UP000826462">
    <property type="component" value="Chromosome 2"/>
</dbReference>
<evidence type="ECO:0000256" key="5">
    <source>
        <dbReference type="SAM" id="Phobius"/>
    </source>
</evidence>
<sequence length="66" mass="7286">MPVEVSILGFFAPTLLPLLVVCVACFIVIDLVLARFGVYRFAWHPGLLRVSLFAVLFCGAALLIHR</sequence>
<keyword evidence="3 5" id="KW-1133">Transmembrane helix</keyword>
<proteinExistence type="predicted"/>